<evidence type="ECO:0000256" key="2">
    <source>
        <dbReference type="SAM" id="SignalP"/>
    </source>
</evidence>
<reference evidence="3 4" key="1">
    <citation type="submission" date="2018-10" db="EMBL/GenBank/DDBJ databases">
        <title>Isolation from soil.</title>
        <authorList>
            <person name="Hu J."/>
        </authorList>
    </citation>
    <scope>NUCLEOTIDE SEQUENCE [LARGE SCALE GENOMIC DNA]</scope>
    <source>
        <strain evidence="3 4">NEAU-Ht49</strain>
    </source>
</reference>
<protein>
    <submittedName>
        <fullName evidence="3">Uncharacterized protein</fullName>
    </submittedName>
</protein>
<gene>
    <name evidence="3" type="ORF">EBO15_00220</name>
</gene>
<feature type="chain" id="PRO_5018000545" evidence="2">
    <location>
        <begin position="22"/>
        <end position="174"/>
    </location>
</feature>
<comment type="caution">
    <text evidence="3">The sequence shown here is derived from an EMBL/GenBank/DDBJ whole genome shotgun (WGS) entry which is preliminary data.</text>
</comment>
<keyword evidence="4" id="KW-1185">Reference proteome</keyword>
<evidence type="ECO:0000313" key="4">
    <source>
        <dbReference type="Proteomes" id="UP000282674"/>
    </source>
</evidence>
<keyword evidence="2" id="KW-0732">Signal</keyword>
<dbReference type="AlphaFoldDB" id="A0A3M2MDY9"/>
<dbReference type="Proteomes" id="UP000282674">
    <property type="component" value="Unassembled WGS sequence"/>
</dbReference>
<dbReference type="RefSeq" id="WP_122192222.1">
    <property type="nucleotide sequence ID" value="NZ_JBHSKC010000009.1"/>
</dbReference>
<proteinExistence type="predicted"/>
<feature type="region of interest" description="Disordered" evidence="1">
    <location>
        <begin position="124"/>
        <end position="174"/>
    </location>
</feature>
<evidence type="ECO:0000313" key="3">
    <source>
        <dbReference type="EMBL" id="RMI47772.1"/>
    </source>
</evidence>
<organism evidence="3 4">
    <name type="scientific">Actinomadura harenae</name>
    <dbReference type="NCBI Taxonomy" id="2483351"/>
    <lineage>
        <taxon>Bacteria</taxon>
        <taxon>Bacillati</taxon>
        <taxon>Actinomycetota</taxon>
        <taxon>Actinomycetes</taxon>
        <taxon>Streptosporangiales</taxon>
        <taxon>Thermomonosporaceae</taxon>
        <taxon>Actinomadura</taxon>
    </lineage>
</organism>
<name>A0A3M2MDY9_9ACTN</name>
<sequence length="174" mass="18223">MRTPRLAGLLLAPVLALGLSACGNGGGGDKLATQSAKKADEATKLRNFAKCMREHGVDMKDPGDDGRITMMQSKGAPGGGEQAMQAAQKACQHLMPNGGKPKQASPQDIDRLRKYAQCMRGHGISMEDPGSDGGIRIRMTGPPQGSQNGGDPANDPTLKAAQEACKQFQPGRVK</sequence>
<feature type="signal peptide" evidence="2">
    <location>
        <begin position="1"/>
        <end position="21"/>
    </location>
</feature>
<evidence type="ECO:0000256" key="1">
    <source>
        <dbReference type="SAM" id="MobiDB-lite"/>
    </source>
</evidence>
<accession>A0A3M2MDY9</accession>
<dbReference type="EMBL" id="RFFG01000001">
    <property type="protein sequence ID" value="RMI47772.1"/>
    <property type="molecule type" value="Genomic_DNA"/>
</dbReference>
<dbReference type="OrthoDB" id="7949713at2"/>